<keyword evidence="1" id="KW-0805">Transcription regulation</keyword>
<dbReference type="InterPro" id="IPR036390">
    <property type="entry name" value="WH_DNA-bd_sf"/>
</dbReference>
<dbReference type="InterPro" id="IPR018490">
    <property type="entry name" value="cNMP-bd_dom_sf"/>
</dbReference>
<dbReference type="GO" id="GO:0003677">
    <property type="term" value="F:DNA binding"/>
    <property type="evidence" value="ECO:0007669"/>
    <property type="project" value="UniProtKB-KW"/>
</dbReference>
<feature type="domain" description="Cyclic nucleotide-binding" evidence="4">
    <location>
        <begin position="13"/>
        <end position="136"/>
    </location>
</feature>
<dbReference type="InterPro" id="IPR050397">
    <property type="entry name" value="Env_Response_Regulators"/>
</dbReference>
<accession>A0A2D0NBM3</accession>
<comment type="caution">
    <text evidence="6">The sequence shown here is derived from an EMBL/GenBank/DDBJ whole genome shotgun (WGS) entry which is preliminary data.</text>
</comment>
<dbReference type="PROSITE" id="PS50042">
    <property type="entry name" value="CNMP_BINDING_3"/>
    <property type="match status" value="1"/>
</dbReference>
<keyword evidence="3" id="KW-0804">Transcription</keyword>
<evidence type="ECO:0000256" key="2">
    <source>
        <dbReference type="ARBA" id="ARBA00023125"/>
    </source>
</evidence>
<dbReference type="PROSITE" id="PS51063">
    <property type="entry name" value="HTH_CRP_2"/>
    <property type="match status" value="1"/>
</dbReference>
<reference evidence="6 7" key="1">
    <citation type="submission" date="2017-10" db="EMBL/GenBank/DDBJ databases">
        <title>The draft genome sequence of Lewinella nigricans NBRC 102662.</title>
        <authorList>
            <person name="Wang K."/>
        </authorList>
    </citation>
    <scope>NUCLEOTIDE SEQUENCE [LARGE SCALE GENOMIC DNA]</scope>
    <source>
        <strain evidence="6 7">NBRC 102662</strain>
    </source>
</reference>
<evidence type="ECO:0000256" key="1">
    <source>
        <dbReference type="ARBA" id="ARBA00023015"/>
    </source>
</evidence>
<protein>
    <submittedName>
        <fullName evidence="6">Crp/Fnr family transcriptional regulator</fullName>
    </submittedName>
</protein>
<evidence type="ECO:0000313" key="6">
    <source>
        <dbReference type="EMBL" id="PHN05912.1"/>
    </source>
</evidence>
<sequence length="214" mass="24570">MEKKNLTGQLKRLFPVFQQYELLTEIVAKSQRMEIPAGEQIIGVGNRINVVPLVLDGTIKVIREDDEGNEIFLYYIKSGESCAMTLTACLRRDPSSVKAIVESPTDLLALPADVVYDLAHRFPNWNDFMTETYARRFEEMMEVIDHVAFHSMDVRLLKYLIDRSHLLQSRVLTVSRTQIAKDLNSSREVISRLLKQMEKKKLVRIDGSAVELLE</sequence>
<keyword evidence="7" id="KW-1185">Reference proteome</keyword>
<dbReference type="EMBL" id="PDUD01000019">
    <property type="protein sequence ID" value="PHN05912.1"/>
    <property type="molecule type" value="Genomic_DNA"/>
</dbReference>
<keyword evidence="2" id="KW-0238">DNA-binding</keyword>
<dbReference type="SUPFAM" id="SSF51206">
    <property type="entry name" value="cAMP-binding domain-like"/>
    <property type="match status" value="1"/>
</dbReference>
<dbReference type="InterPro" id="IPR012318">
    <property type="entry name" value="HTH_CRP"/>
</dbReference>
<dbReference type="PANTHER" id="PTHR24567:SF26">
    <property type="entry name" value="REGULATORY PROTEIN YEIL"/>
    <property type="match status" value="1"/>
</dbReference>
<proteinExistence type="predicted"/>
<feature type="domain" description="HTH crp-type" evidence="5">
    <location>
        <begin position="150"/>
        <end position="214"/>
    </location>
</feature>
<dbReference type="SUPFAM" id="SSF46785">
    <property type="entry name" value="Winged helix' DNA-binding domain"/>
    <property type="match status" value="1"/>
</dbReference>
<dbReference type="InterPro" id="IPR014710">
    <property type="entry name" value="RmlC-like_jellyroll"/>
</dbReference>
<evidence type="ECO:0000259" key="5">
    <source>
        <dbReference type="PROSITE" id="PS51063"/>
    </source>
</evidence>
<dbReference type="SMART" id="SM00419">
    <property type="entry name" value="HTH_CRP"/>
    <property type="match status" value="1"/>
</dbReference>
<evidence type="ECO:0000259" key="4">
    <source>
        <dbReference type="PROSITE" id="PS50042"/>
    </source>
</evidence>
<dbReference type="GO" id="GO:0005829">
    <property type="term" value="C:cytosol"/>
    <property type="evidence" value="ECO:0007669"/>
    <property type="project" value="TreeGrafter"/>
</dbReference>
<dbReference type="Gene3D" id="2.60.120.10">
    <property type="entry name" value="Jelly Rolls"/>
    <property type="match status" value="1"/>
</dbReference>
<dbReference type="OrthoDB" id="9776746at2"/>
<dbReference type="InterPro" id="IPR036388">
    <property type="entry name" value="WH-like_DNA-bd_sf"/>
</dbReference>
<dbReference type="Proteomes" id="UP000223913">
    <property type="component" value="Unassembled WGS sequence"/>
</dbReference>
<dbReference type="GO" id="GO:0003700">
    <property type="term" value="F:DNA-binding transcription factor activity"/>
    <property type="evidence" value="ECO:0007669"/>
    <property type="project" value="TreeGrafter"/>
</dbReference>
<organism evidence="6 7">
    <name type="scientific">Flavilitoribacter nigricans (strain ATCC 23147 / DSM 23189 / NBRC 102662 / NCIMB 1420 / SS-2)</name>
    <name type="common">Lewinella nigricans</name>
    <dbReference type="NCBI Taxonomy" id="1122177"/>
    <lineage>
        <taxon>Bacteria</taxon>
        <taxon>Pseudomonadati</taxon>
        <taxon>Bacteroidota</taxon>
        <taxon>Saprospiria</taxon>
        <taxon>Saprospirales</taxon>
        <taxon>Lewinellaceae</taxon>
        <taxon>Flavilitoribacter</taxon>
    </lineage>
</organism>
<dbReference type="AlphaFoldDB" id="A0A2D0NBM3"/>
<dbReference type="PANTHER" id="PTHR24567">
    <property type="entry name" value="CRP FAMILY TRANSCRIPTIONAL REGULATORY PROTEIN"/>
    <property type="match status" value="1"/>
</dbReference>
<dbReference type="InterPro" id="IPR000595">
    <property type="entry name" value="cNMP-bd_dom"/>
</dbReference>
<evidence type="ECO:0000256" key="3">
    <source>
        <dbReference type="ARBA" id="ARBA00023163"/>
    </source>
</evidence>
<gene>
    <name evidence="6" type="ORF">CRP01_13095</name>
</gene>
<name>A0A2D0NBM3_FLAN2</name>
<dbReference type="RefSeq" id="WP_099150505.1">
    <property type="nucleotide sequence ID" value="NZ_PDUD01000019.1"/>
</dbReference>
<evidence type="ECO:0000313" key="7">
    <source>
        <dbReference type="Proteomes" id="UP000223913"/>
    </source>
</evidence>
<dbReference type="Gene3D" id="1.10.10.10">
    <property type="entry name" value="Winged helix-like DNA-binding domain superfamily/Winged helix DNA-binding domain"/>
    <property type="match status" value="1"/>
</dbReference>
<dbReference type="Pfam" id="PF00027">
    <property type="entry name" value="cNMP_binding"/>
    <property type="match status" value="1"/>
</dbReference>
<dbReference type="Pfam" id="PF13545">
    <property type="entry name" value="HTH_Crp_2"/>
    <property type="match status" value="1"/>
</dbReference>